<dbReference type="Gene3D" id="3.40.630.30">
    <property type="match status" value="1"/>
</dbReference>
<dbReference type="InterPro" id="IPR016181">
    <property type="entry name" value="Acyl_CoA_acyltransferase"/>
</dbReference>
<reference evidence="2 3" key="1">
    <citation type="journal article" date="2012" name="J. Bacteriol.">
        <title>Genome Sequence of Galbibacter marinum Type Strain ck-I2-15.</title>
        <authorList>
            <person name="Lai Q."/>
            <person name="Li C."/>
            <person name="Shao Z."/>
        </authorList>
    </citation>
    <scope>NUCLEOTIDE SEQUENCE [LARGE SCALE GENOMIC DNA]</scope>
    <source>
        <strain evidence="3">ck-I2-15</strain>
    </source>
</reference>
<dbReference type="Proteomes" id="UP000007364">
    <property type="component" value="Unassembled WGS sequence"/>
</dbReference>
<feature type="domain" description="N-acetyltransferase" evidence="1">
    <location>
        <begin position="6"/>
        <end position="148"/>
    </location>
</feature>
<name>K2Q7H1_9FLAO</name>
<dbReference type="CDD" id="cd04301">
    <property type="entry name" value="NAT_SF"/>
    <property type="match status" value="1"/>
</dbReference>
<dbReference type="EMBL" id="AMSG01000001">
    <property type="protein sequence ID" value="EKF56791.1"/>
    <property type="molecule type" value="Genomic_DNA"/>
</dbReference>
<keyword evidence="2" id="KW-0808">Transferase</keyword>
<organism evidence="2 3">
    <name type="scientific">Galbibacter marinus</name>
    <dbReference type="NCBI Taxonomy" id="555500"/>
    <lineage>
        <taxon>Bacteria</taxon>
        <taxon>Pseudomonadati</taxon>
        <taxon>Bacteroidota</taxon>
        <taxon>Flavobacteriia</taxon>
        <taxon>Flavobacteriales</taxon>
        <taxon>Flavobacteriaceae</taxon>
        <taxon>Galbibacter</taxon>
    </lineage>
</organism>
<proteinExistence type="predicted"/>
<dbReference type="AlphaFoldDB" id="K2Q7H1"/>
<dbReference type="STRING" id="555500.I215_01215"/>
<dbReference type="Pfam" id="PF13673">
    <property type="entry name" value="Acetyltransf_10"/>
    <property type="match status" value="1"/>
</dbReference>
<dbReference type="PROSITE" id="PS51186">
    <property type="entry name" value="GNAT"/>
    <property type="match status" value="1"/>
</dbReference>
<dbReference type="RefSeq" id="WP_008990120.1">
    <property type="nucleotide sequence ID" value="NZ_AMSG01000001.1"/>
</dbReference>
<keyword evidence="3" id="KW-1185">Reference proteome</keyword>
<evidence type="ECO:0000313" key="3">
    <source>
        <dbReference type="Proteomes" id="UP000007364"/>
    </source>
</evidence>
<dbReference type="OrthoDB" id="9796171at2"/>
<dbReference type="SUPFAM" id="SSF55729">
    <property type="entry name" value="Acyl-CoA N-acyltransferases (Nat)"/>
    <property type="match status" value="1"/>
</dbReference>
<evidence type="ECO:0000313" key="2">
    <source>
        <dbReference type="EMBL" id="EKF56791.1"/>
    </source>
</evidence>
<dbReference type="eggNOG" id="COG2153">
    <property type="taxonomic scope" value="Bacteria"/>
</dbReference>
<gene>
    <name evidence="2" type="ORF">I215_01215</name>
</gene>
<accession>K2Q7H1</accession>
<dbReference type="PATRIC" id="fig|555500.3.peg.257"/>
<protein>
    <submittedName>
        <fullName evidence="2">N-acetyltransferase</fullName>
    </submittedName>
</protein>
<sequence length="148" mass="17276">MDIQVKTFDQLTKVEMYDMLALRSEVFVVEQHCAYQDIDFKDQKALHLLGKKDGRLVAYTRVFNANDYFDKASIGRVLVRDLYREHGYGHKILKASIEAIYSYFKEQPIILSAQQHLEKFYNLHGFIAIGQGYLEDGIPHIKMIKDRS</sequence>
<evidence type="ECO:0000259" key="1">
    <source>
        <dbReference type="PROSITE" id="PS51186"/>
    </source>
</evidence>
<dbReference type="InterPro" id="IPR000182">
    <property type="entry name" value="GNAT_dom"/>
</dbReference>
<dbReference type="GO" id="GO:0016747">
    <property type="term" value="F:acyltransferase activity, transferring groups other than amino-acyl groups"/>
    <property type="evidence" value="ECO:0007669"/>
    <property type="project" value="InterPro"/>
</dbReference>
<comment type="caution">
    <text evidence="2">The sequence shown here is derived from an EMBL/GenBank/DDBJ whole genome shotgun (WGS) entry which is preliminary data.</text>
</comment>